<dbReference type="RefSeq" id="WP_382274458.1">
    <property type="nucleotide sequence ID" value="NZ_CP101824.1"/>
</dbReference>
<gene>
    <name evidence="2" type="ORF">ACFOUR_12310</name>
</gene>
<dbReference type="AlphaFoldDB" id="A0ABD5NQ44"/>
<dbReference type="Proteomes" id="UP001595846">
    <property type="component" value="Unassembled WGS sequence"/>
</dbReference>
<dbReference type="Gene3D" id="3.90.76.10">
    <property type="entry name" value="Dipeptide-binding Protein, Domain 1"/>
    <property type="match status" value="1"/>
</dbReference>
<dbReference type="PANTHER" id="PTHR30290">
    <property type="entry name" value="PERIPLASMIC BINDING COMPONENT OF ABC TRANSPORTER"/>
    <property type="match status" value="1"/>
</dbReference>
<keyword evidence="3" id="KW-1185">Reference proteome</keyword>
<dbReference type="InterPro" id="IPR030678">
    <property type="entry name" value="Peptide/Ni-bd"/>
</dbReference>
<protein>
    <submittedName>
        <fullName evidence="2">ABC transporter substrate-binding protein</fullName>
    </submittedName>
</protein>
<reference evidence="2 3" key="1">
    <citation type="journal article" date="2019" name="Int. J. Syst. Evol. Microbiol.">
        <title>The Global Catalogue of Microorganisms (GCM) 10K type strain sequencing project: providing services to taxonomists for standard genome sequencing and annotation.</title>
        <authorList>
            <consortium name="The Broad Institute Genomics Platform"/>
            <consortium name="The Broad Institute Genome Sequencing Center for Infectious Disease"/>
            <person name="Wu L."/>
            <person name="Ma J."/>
        </authorList>
    </citation>
    <scope>NUCLEOTIDE SEQUENCE [LARGE SCALE GENOMIC DNA]</scope>
    <source>
        <strain evidence="2 3">IBRC-M 10256</strain>
    </source>
</reference>
<evidence type="ECO:0000259" key="1">
    <source>
        <dbReference type="Pfam" id="PF00496"/>
    </source>
</evidence>
<dbReference type="GeneID" id="73902584"/>
<dbReference type="GO" id="GO:0042597">
    <property type="term" value="C:periplasmic space"/>
    <property type="evidence" value="ECO:0007669"/>
    <property type="project" value="UniProtKB-ARBA"/>
</dbReference>
<dbReference type="PIRSF" id="PIRSF002741">
    <property type="entry name" value="MppA"/>
    <property type="match status" value="1"/>
</dbReference>
<dbReference type="CDD" id="cd08512">
    <property type="entry name" value="PBP2_NikA_DppA_OppA_like_7"/>
    <property type="match status" value="1"/>
</dbReference>
<evidence type="ECO:0000313" key="2">
    <source>
        <dbReference type="EMBL" id="MFC3959148.1"/>
    </source>
</evidence>
<organism evidence="2 3">
    <name type="scientific">Halovivax cerinus</name>
    <dbReference type="NCBI Taxonomy" id="1487865"/>
    <lineage>
        <taxon>Archaea</taxon>
        <taxon>Methanobacteriati</taxon>
        <taxon>Methanobacteriota</taxon>
        <taxon>Stenosarchaea group</taxon>
        <taxon>Halobacteria</taxon>
        <taxon>Halobacteriales</taxon>
        <taxon>Natrialbaceae</taxon>
        <taxon>Halovivax</taxon>
    </lineage>
</organism>
<dbReference type="InterPro" id="IPR000914">
    <property type="entry name" value="SBP_5_dom"/>
</dbReference>
<dbReference type="Gene3D" id="3.10.105.10">
    <property type="entry name" value="Dipeptide-binding Protein, Domain 3"/>
    <property type="match status" value="1"/>
</dbReference>
<feature type="domain" description="Solute-binding protein family 5" evidence="1">
    <location>
        <begin position="92"/>
        <end position="464"/>
    </location>
</feature>
<dbReference type="PROSITE" id="PS51318">
    <property type="entry name" value="TAT"/>
    <property type="match status" value="1"/>
</dbReference>
<comment type="caution">
    <text evidence="2">The sequence shown here is derived from an EMBL/GenBank/DDBJ whole genome shotgun (WGS) entry which is preliminary data.</text>
</comment>
<evidence type="ECO:0000313" key="3">
    <source>
        <dbReference type="Proteomes" id="UP001595846"/>
    </source>
</evidence>
<dbReference type="PROSITE" id="PS51257">
    <property type="entry name" value="PROKAR_LIPOPROTEIN"/>
    <property type="match status" value="1"/>
</dbReference>
<dbReference type="Pfam" id="PF00496">
    <property type="entry name" value="SBP_bac_5"/>
    <property type="match status" value="1"/>
</dbReference>
<dbReference type="SUPFAM" id="SSF53850">
    <property type="entry name" value="Periplasmic binding protein-like II"/>
    <property type="match status" value="1"/>
</dbReference>
<dbReference type="InterPro" id="IPR006311">
    <property type="entry name" value="TAT_signal"/>
</dbReference>
<name>A0ABD5NQ44_9EURY</name>
<dbReference type="InterPro" id="IPR039424">
    <property type="entry name" value="SBP_5"/>
</dbReference>
<dbReference type="Gene3D" id="3.40.190.10">
    <property type="entry name" value="Periplasmic binding protein-like II"/>
    <property type="match status" value="1"/>
</dbReference>
<dbReference type="EMBL" id="JBHSAQ010000010">
    <property type="protein sequence ID" value="MFC3959148.1"/>
    <property type="molecule type" value="Genomic_DNA"/>
</dbReference>
<accession>A0ABD5NQ44</accession>
<sequence length="550" mass="61813">MGVSKSQSESRREFLTYAGVGGGTLLLAGCTGNQTNGDDNGGGGDSQTFTYTTTITPSTIDPHRVSDELESIFAHNVYDPLLYYTPDTPPETKPWLAEDWEVSDDNQTYTFYLRDDATFHNGDDVTAEDVAFSVERLMTMNQGFSFMFSGVLEPDAVTAVDDKTAEITLTSQYAPFISALPFLFIANANQIRDNASADGEYGDMGDYGTEWLESNTAGSGPYEMTGRTRQSSIDHRMHDDWWGEFADGDAYEEFVIDMTPEVSTAAGKIREGEAQLSDQYLPLDTFRELDQRDDVRVSVETTFTPMYLFMHNQKAPFDDINVRKAMAHAFDYEQLIDGIMNGDSEQMQGPLPSAMWGHNDDLDVYSKDLDRAKELLDQSQYSGSDLDFTYTYVTGLSIRENMGLMLQSDLNEIGVDVEITAEPWSRITSMHQNIDESPQMTSTVLSFSYADPDNFLYPAWHSSSHGSWQSGSWYSNDRVDELLDEARQTVMQEDRVPLYEEAQQLINEDMPAVFTMNQATRYAVRESVQGFSDNGLVGYLQTPHRFTHES</sequence>
<proteinExistence type="predicted"/>